<gene>
    <name evidence="7" type="ORF">HHUSO_G33444</name>
</gene>
<evidence type="ECO:0000256" key="1">
    <source>
        <dbReference type="ARBA" id="ARBA00004496"/>
    </source>
</evidence>
<keyword evidence="8" id="KW-1185">Reference proteome</keyword>
<evidence type="ECO:0000256" key="3">
    <source>
        <dbReference type="ARBA" id="ARBA00023054"/>
    </source>
</evidence>
<feature type="region of interest" description="Disordered" evidence="4">
    <location>
        <begin position="383"/>
        <end position="414"/>
    </location>
</feature>
<keyword evidence="3" id="KW-0175">Coiled coil</keyword>
<dbReference type="Pfam" id="PF09744">
    <property type="entry name" value="RH1"/>
    <property type="match status" value="1"/>
</dbReference>
<dbReference type="PROSITE" id="PS51776">
    <property type="entry name" value="RH1"/>
    <property type="match status" value="1"/>
</dbReference>
<dbReference type="EMBL" id="JAHFZB010000043">
    <property type="protein sequence ID" value="KAK6468647.1"/>
    <property type="molecule type" value="Genomic_DNA"/>
</dbReference>
<organism evidence="7 8">
    <name type="scientific">Huso huso</name>
    <name type="common">Beluga</name>
    <name type="synonym">Acipenser huso</name>
    <dbReference type="NCBI Taxonomy" id="61971"/>
    <lineage>
        <taxon>Eukaryota</taxon>
        <taxon>Metazoa</taxon>
        <taxon>Chordata</taxon>
        <taxon>Craniata</taxon>
        <taxon>Vertebrata</taxon>
        <taxon>Euteleostomi</taxon>
        <taxon>Actinopterygii</taxon>
        <taxon>Chondrostei</taxon>
        <taxon>Acipenseriformes</taxon>
        <taxon>Acipenseridae</taxon>
        <taxon>Huso</taxon>
    </lineage>
</organism>
<sequence length="681" mass="76660">MDLDGLVLDPDPEAVSEEAGQLYAHLQVLIESHGPGCVEGLLPVLVSLLESLAQSRTRLSERENESEREREERETLLEQFERERSRRRETEERFLELDDALEQERRALQGKVRAAETRSRDMERKAREYADQMAALEEQRANQSRELSALRHTHTKLLRSYKELLDQIAASSNAPRAQKRSLGSEVEADQGYPKSISTPQAGLIEEEELIDKEEERQEVKELSPVDDIINATPELAHVDDINSTPELAHVDDIISSTPELAHVDDIINSTPELTHVDDIMTTSSPLPQGGAALRNTDSVFTELSGISTSDIDDVDVGASLHVMGGQFESLISDNEELKRDNLVLDAARRALISRVEELTNERATLGLEAESLRDTATRLEGRLRDSEEEVRRLRQELEEAQKSDPESSLPPSLRRRFSRLEMARVVMERNQFKERLIELQEALRRTQDMRATKEERNVEEKRSSVWRKFHRLFGLTKDPLAPSPVASHRQTPPPVASHRQTPPLTVGEPKDLNRLYAANRNTRDSGSVDSSDVSPPQHSISGTGSVHGWSLPPTTDTQVAVLMQSVPALVQLRILDQRDPSSKAGLTPLPYTPLPLPLPKETPRARQLLSQPLSPTPYPLTSPFFSTVPYPLHTPQSLLSLHLSPQPLLSCHIYPQPLISSHIYPQSHLYPHFYPQPLIRT</sequence>
<protein>
    <submittedName>
        <fullName evidence="7">C-Jun-amino-terminal kinase-interacting protein 3-like</fullName>
    </submittedName>
</protein>
<reference evidence="7 8" key="1">
    <citation type="submission" date="2021-05" db="EMBL/GenBank/DDBJ databases">
        <authorList>
            <person name="Zahm M."/>
            <person name="Klopp C."/>
            <person name="Cabau C."/>
            <person name="Kuhl H."/>
            <person name="Suciu R."/>
            <person name="Ciorpac M."/>
            <person name="Holostenco D."/>
            <person name="Gessner J."/>
            <person name="Wuertz S."/>
            <person name="Hohne C."/>
            <person name="Stock M."/>
            <person name="Gislard M."/>
            <person name="Lluch J."/>
            <person name="Milhes M."/>
            <person name="Lampietro C."/>
            <person name="Lopez Roques C."/>
            <person name="Donnadieu C."/>
            <person name="Du K."/>
            <person name="Schartl M."/>
            <person name="Guiguen Y."/>
        </authorList>
    </citation>
    <scope>NUCLEOTIDE SEQUENCE [LARGE SCALE GENOMIC DNA]</scope>
    <source>
        <strain evidence="7">Hh-F2</strain>
        <tissue evidence="7">Blood</tissue>
    </source>
</reference>
<feature type="domain" description="RH1" evidence="5">
    <location>
        <begin position="1"/>
        <end position="86"/>
    </location>
</feature>
<evidence type="ECO:0000259" key="5">
    <source>
        <dbReference type="PROSITE" id="PS51776"/>
    </source>
</evidence>
<keyword evidence="2" id="KW-0963">Cytoplasm</keyword>
<feature type="region of interest" description="Disordered" evidence="4">
    <location>
        <begin position="56"/>
        <end position="75"/>
    </location>
</feature>
<dbReference type="Gene3D" id="1.20.5.1000">
    <property type="entry name" value="arf6 gtpase in complex with a specific effector, jip4"/>
    <property type="match status" value="1"/>
</dbReference>
<comment type="subcellular location">
    <subcellularLocation>
        <location evidence="1">Cytoplasm</location>
    </subcellularLocation>
</comment>
<feature type="region of interest" description="Disordered" evidence="4">
    <location>
        <begin position="521"/>
        <end position="552"/>
    </location>
</feature>
<dbReference type="InterPro" id="IPR034744">
    <property type="entry name" value="RH2"/>
</dbReference>
<dbReference type="InterPro" id="IPR034743">
    <property type="entry name" value="RH1"/>
</dbReference>
<comment type="caution">
    <text evidence="7">The sequence shown here is derived from an EMBL/GenBank/DDBJ whole genome shotgun (WGS) entry which is preliminary data.</text>
</comment>
<dbReference type="Pfam" id="PF16471">
    <property type="entry name" value="JIP_LZII"/>
    <property type="match status" value="1"/>
</dbReference>
<dbReference type="Proteomes" id="UP001369086">
    <property type="component" value="Unassembled WGS sequence"/>
</dbReference>
<dbReference type="PANTHER" id="PTHR13886:SF7">
    <property type="entry name" value="C-JUN-AMINO-TERMINAL KINASE-INTERACTING PROTEIN 4-LIKE ISOFORM X1"/>
    <property type="match status" value="1"/>
</dbReference>
<dbReference type="PANTHER" id="PTHR13886">
    <property type="entry name" value="JNK/SAPK-ASSOCIATED PROTEIN"/>
    <property type="match status" value="1"/>
</dbReference>
<accession>A0ABR0Y7M4</accession>
<feature type="compositionally biased region" description="Basic and acidic residues" evidence="4">
    <location>
        <begin position="383"/>
        <end position="405"/>
    </location>
</feature>
<evidence type="ECO:0000256" key="2">
    <source>
        <dbReference type="ARBA" id="ARBA00022490"/>
    </source>
</evidence>
<feature type="region of interest" description="Disordered" evidence="4">
    <location>
        <begin position="477"/>
        <end position="509"/>
    </location>
</feature>
<feature type="compositionally biased region" description="Basic and acidic residues" evidence="4">
    <location>
        <begin position="58"/>
        <end position="75"/>
    </location>
</feature>
<feature type="domain" description="RH2" evidence="6">
    <location>
        <begin position="414"/>
        <end position="492"/>
    </location>
</feature>
<proteinExistence type="predicted"/>
<dbReference type="InterPro" id="IPR032486">
    <property type="entry name" value="JIP_LZII"/>
</dbReference>
<feature type="compositionally biased region" description="Low complexity" evidence="4">
    <location>
        <begin position="524"/>
        <end position="534"/>
    </location>
</feature>
<evidence type="ECO:0000313" key="8">
    <source>
        <dbReference type="Proteomes" id="UP001369086"/>
    </source>
</evidence>
<evidence type="ECO:0000313" key="7">
    <source>
        <dbReference type="EMBL" id="KAK6468647.1"/>
    </source>
</evidence>
<name>A0ABR0Y7M4_HUSHU</name>
<evidence type="ECO:0000259" key="6">
    <source>
        <dbReference type="PROSITE" id="PS51777"/>
    </source>
</evidence>
<evidence type="ECO:0000256" key="4">
    <source>
        <dbReference type="SAM" id="MobiDB-lite"/>
    </source>
</evidence>
<feature type="region of interest" description="Disordered" evidence="4">
    <location>
        <begin position="172"/>
        <end position="202"/>
    </location>
</feature>
<dbReference type="InterPro" id="IPR039911">
    <property type="entry name" value="JIP3/JIP4"/>
</dbReference>
<dbReference type="PROSITE" id="PS51777">
    <property type="entry name" value="RH2"/>
    <property type="match status" value="1"/>
</dbReference>